<accession>A0ACC1HPU1</accession>
<dbReference type="EC" id="5.2.1.8" evidence="1"/>
<proteinExistence type="predicted"/>
<gene>
    <name evidence="1" type="primary">cyp15_3</name>
    <name evidence="1" type="ORF">EV182_006760</name>
</gene>
<evidence type="ECO:0000313" key="1">
    <source>
        <dbReference type="EMBL" id="KAJ1677153.1"/>
    </source>
</evidence>
<comment type="caution">
    <text evidence="1">The sequence shown here is derived from an EMBL/GenBank/DDBJ whole genome shotgun (WGS) entry which is preliminary data.</text>
</comment>
<feature type="non-terminal residue" evidence="1">
    <location>
        <position position="65"/>
    </location>
</feature>
<sequence length="65" mass="7347">TDFIITCSIDGHVKFWKKTEGNIEFVKHFKAHSKEITSINVSSDGLWLATASEDSSIKIFDVINF</sequence>
<keyword evidence="2" id="KW-1185">Reference proteome</keyword>
<organism evidence="1 2">
    <name type="scientific">Spiromyces aspiralis</name>
    <dbReference type="NCBI Taxonomy" id="68401"/>
    <lineage>
        <taxon>Eukaryota</taxon>
        <taxon>Fungi</taxon>
        <taxon>Fungi incertae sedis</taxon>
        <taxon>Zoopagomycota</taxon>
        <taxon>Kickxellomycotina</taxon>
        <taxon>Kickxellomycetes</taxon>
        <taxon>Kickxellales</taxon>
        <taxon>Kickxellaceae</taxon>
        <taxon>Spiromyces</taxon>
    </lineage>
</organism>
<dbReference type="Proteomes" id="UP001145114">
    <property type="component" value="Unassembled WGS sequence"/>
</dbReference>
<protein>
    <submittedName>
        <fullName evidence="1">Peptidyl-prolyl cis-trans isomerase cyp15</fullName>
        <ecNumber evidence="1">5.2.1.8</ecNumber>
    </submittedName>
</protein>
<keyword evidence="1" id="KW-0413">Isomerase</keyword>
<feature type="non-terminal residue" evidence="1">
    <location>
        <position position="1"/>
    </location>
</feature>
<reference evidence="1" key="1">
    <citation type="submission" date="2022-06" db="EMBL/GenBank/DDBJ databases">
        <title>Phylogenomic reconstructions and comparative analyses of Kickxellomycotina fungi.</title>
        <authorList>
            <person name="Reynolds N.K."/>
            <person name="Stajich J.E."/>
            <person name="Barry K."/>
            <person name="Grigoriev I.V."/>
            <person name="Crous P."/>
            <person name="Smith M.E."/>
        </authorList>
    </citation>
    <scope>NUCLEOTIDE SEQUENCE</scope>
    <source>
        <strain evidence="1">RSA 2271</strain>
    </source>
</reference>
<evidence type="ECO:0000313" key="2">
    <source>
        <dbReference type="Proteomes" id="UP001145114"/>
    </source>
</evidence>
<name>A0ACC1HPU1_9FUNG</name>
<dbReference type="EMBL" id="JAMZIH010002897">
    <property type="protein sequence ID" value="KAJ1677153.1"/>
    <property type="molecule type" value="Genomic_DNA"/>
</dbReference>